<proteinExistence type="predicted"/>
<gene>
    <name evidence="1" type="primary">BnaC08g49910D</name>
    <name evidence="1" type="ORF">GSBRNA2T00013634001</name>
</gene>
<protein>
    <submittedName>
        <fullName evidence="1">BnaC08g49910D protein</fullName>
    </submittedName>
</protein>
<sequence>MGVVEDVKKPKRYRWLQILPELVHMLQQ</sequence>
<dbReference type="PaxDb" id="3708-A0A078IY09"/>
<keyword evidence="2" id="KW-1185">Reference proteome</keyword>
<dbReference type="Gramene" id="CDY54234">
    <property type="protein sequence ID" value="CDY54234"/>
    <property type="gene ID" value="GSBRNA2T00013634001"/>
</dbReference>
<organism evidence="1 2">
    <name type="scientific">Brassica napus</name>
    <name type="common">Rape</name>
    <dbReference type="NCBI Taxonomy" id="3708"/>
    <lineage>
        <taxon>Eukaryota</taxon>
        <taxon>Viridiplantae</taxon>
        <taxon>Streptophyta</taxon>
        <taxon>Embryophyta</taxon>
        <taxon>Tracheophyta</taxon>
        <taxon>Spermatophyta</taxon>
        <taxon>Magnoliopsida</taxon>
        <taxon>eudicotyledons</taxon>
        <taxon>Gunneridae</taxon>
        <taxon>Pentapetalae</taxon>
        <taxon>rosids</taxon>
        <taxon>malvids</taxon>
        <taxon>Brassicales</taxon>
        <taxon>Brassicaceae</taxon>
        <taxon>Brassiceae</taxon>
        <taxon>Brassica</taxon>
    </lineage>
</organism>
<reference evidence="1 2" key="1">
    <citation type="journal article" date="2014" name="Science">
        <title>Plant genetics. Early allopolyploid evolution in the post-Neolithic Brassica napus oilseed genome.</title>
        <authorList>
            <person name="Chalhoub B."/>
            <person name="Denoeud F."/>
            <person name="Liu S."/>
            <person name="Parkin I.A."/>
            <person name="Tang H."/>
            <person name="Wang X."/>
            <person name="Chiquet J."/>
            <person name="Belcram H."/>
            <person name="Tong C."/>
            <person name="Samans B."/>
            <person name="Correa M."/>
            <person name="Da Silva C."/>
            <person name="Just J."/>
            <person name="Falentin C."/>
            <person name="Koh C.S."/>
            <person name="Le Clainche I."/>
            <person name="Bernard M."/>
            <person name="Bento P."/>
            <person name="Noel B."/>
            <person name="Labadie K."/>
            <person name="Alberti A."/>
            <person name="Charles M."/>
            <person name="Arnaud D."/>
            <person name="Guo H."/>
            <person name="Daviaud C."/>
            <person name="Alamery S."/>
            <person name="Jabbari K."/>
            <person name="Zhao M."/>
            <person name="Edger P.P."/>
            <person name="Chelaifa H."/>
            <person name="Tack D."/>
            <person name="Lassalle G."/>
            <person name="Mestiri I."/>
            <person name="Schnel N."/>
            <person name="Le Paslier M.C."/>
            <person name="Fan G."/>
            <person name="Renault V."/>
            <person name="Bayer P.E."/>
            <person name="Golicz A.A."/>
            <person name="Manoli S."/>
            <person name="Lee T.H."/>
            <person name="Thi V.H."/>
            <person name="Chalabi S."/>
            <person name="Hu Q."/>
            <person name="Fan C."/>
            <person name="Tollenaere R."/>
            <person name="Lu Y."/>
            <person name="Battail C."/>
            <person name="Shen J."/>
            <person name="Sidebottom C.H."/>
            <person name="Wang X."/>
            <person name="Canaguier A."/>
            <person name="Chauveau A."/>
            <person name="Berard A."/>
            <person name="Deniot G."/>
            <person name="Guan M."/>
            <person name="Liu Z."/>
            <person name="Sun F."/>
            <person name="Lim Y.P."/>
            <person name="Lyons E."/>
            <person name="Town C.D."/>
            <person name="Bancroft I."/>
            <person name="Wang X."/>
            <person name="Meng J."/>
            <person name="Ma J."/>
            <person name="Pires J.C."/>
            <person name="King G.J."/>
            <person name="Brunel D."/>
            <person name="Delourme R."/>
            <person name="Renard M."/>
            <person name="Aury J.M."/>
            <person name="Adams K.L."/>
            <person name="Batley J."/>
            <person name="Snowdon R.J."/>
            <person name="Tost J."/>
            <person name="Edwards D."/>
            <person name="Zhou Y."/>
            <person name="Hua W."/>
            <person name="Sharpe A.G."/>
            <person name="Paterson A.H."/>
            <person name="Guan C."/>
            <person name="Wincker P."/>
        </authorList>
    </citation>
    <scope>NUCLEOTIDE SEQUENCE [LARGE SCALE GENOMIC DNA]</scope>
    <source>
        <strain evidence="2">cv. Darmor-bzh</strain>
    </source>
</reference>
<evidence type="ECO:0000313" key="1">
    <source>
        <dbReference type="EMBL" id="CDY54234.1"/>
    </source>
</evidence>
<dbReference type="EMBL" id="LK033293">
    <property type="protein sequence ID" value="CDY54234.1"/>
    <property type="molecule type" value="Genomic_DNA"/>
</dbReference>
<dbReference type="Proteomes" id="UP000028999">
    <property type="component" value="Unassembled WGS sequence"/>
</dbReference>
<evidence type="ECO:0000313" key="2">
    <source>
        <dbReference type="Proteomes" id="UP000028999"/>
    </source>
</evidence>
<name>A0A078IY09_BRANA</name>
<dbReference type="AlphaFoldDB" id="A0A078IY09"/>
<accession>A0A078IY09</accession>